<keyword evidence="4" id="KW-1185">Reference proteome</keyword>
<dbReference type="EMBL" id="QQAX01000004">
    <property type="protein sequence ID" value="RDI46945.1"/>
    <property type="molecule type" value="Genomic_DNA"/>
</dbReference>
<dbReference type="AlphaFoldDB" id="A0A370GTE3"/>
<organism evidence="3 4">
    <name type="scientific">Aquicella lusitana</name>
    <dbReference type="NCBI Taxonomy" id="254246"/>
    <lineage>
        <taxon>Bacteria</taxon>
        <taxon>Pseudomonadati</taxon>
        <taxon>Pseudomonadota</taxon>
        <taxon>Gammaproteobacteria</taxon>
        <taxon>Legionellales</taxon>
        <taxon>Coxiellaceae</taxon>
        <taxon>Aquicella</taxon>
    </lineage>
</organism>
<dbReference type="Proteomes" id="UP000254720">
    <property type="component" value="Unassembled WGS sequence"/>
</dbReference>
<evidence type="ECO:0000256" key="2">
    <source>
        <dbReference type="SAM" id="MobiDB-lite"/>
    </source>
</evidence>
<feature type="region of interest" description="Disordered" evidence="2">
    <location>
        <begin position="187"/>
        <end position="226"/>
    </location>
</feature>
<proteinExistence type="predicted"/>
<name>A0A370GTE3_9COXI</name>
<keyword evidence="1" id="KW-0175">Coiled coil</keyword>
<reference evidence="3 4" key="1">
    <citation type="submission" date="2018-07" db="EMBL/GenBank/DDBJ databases">
        <title>Genomic Encyclopedia of Type Strains, Phase IV (KMG-IV): sequencing the most valuable type-strain genomes for metagenomic binning, comparative biology and taxonomic classification.</title>
        <authorList>
            <person name="Goeker M."/>
        </authorList>
    </citation>
    <scope>NUCLEOTIDE SEQUENCE [LARGE SCALE GENOMIC DNA]</scope>
    <source>
        <strain evidence="3 4">DSM 16500</strain>
    </source>
</reference>
<dbReference type="RefSeq" id="WP_114833712.1">
    <property type="nucleotide sequence ID" value="NZ_LR699114.1"/>
</dbReference>
<comment type="caution">
    <text evidence="3">The sequence shown here is derived from an EMBL/GenBank/DDBJ whole genome shotgun (WGS) entry which is preliminary data.</text>
</comment>
<gene>
    <name evidence="3" type="ORF">C8D86_10468</name>
</gene>
<evidence type="ECO:0000256" key="1">
    <source>
        <dbReference type="SAM" id="Coils"/>
    </source>
</evidence>
<evidence type="ECO:0000313" key="3">
    <source>
        <dbReference type="EMBL" id="RDI46945.1"/>
    </source>
</evidence>
<sequence>MSNTRTQPADKLPLRIQGSTAKIILTLYKQSMGLKDIPDDDPILKRCALLDAEACHAKNKLLPANNLYRAKEAITSNLYQLNEVVNTKKTIPGDRQEAAMLADLHAKYTDRFNSLKGNIEKVEQNSNQLLQEYRRLIQEQHENVSEFLLTKKDVSKADIERLLTQLEKDLKHFSVVVSQQEKEQKSLQQNLNELEKNAFNSIPASARKPVSEAPAAAARPERPEPE</sequence>
<accession>A0A370GTE3</accession>
<protein>
    <submittedName>
        <fullName evidence="3">Uncharacterized protein</fullName>
    </submittedName>
</protein>
<evidence type="ECO:0000313" key="4">
    <source>
        <dbReference type="Proteomes" id="UP000254720"/>
    </source>
</evidence>
<feature type="coiled-coil region" evidence="1">
    <location>
        <begin position="105"/>
        <end position="139"/>
    </location>
</feature>